<dbReference type="GO" id="GO:0016853">
    <property type="term" value="F:isomerase activity"/>
    <property type="evidence" value="ECO:0007669"/>
    <property type="project" value="UniProtKB-KW"/>
</dbReference>
<dbReference type="SUPFAM" id="SSF52096">
    <property type="entry name" value="ClpP/crotonase"/>
    <property type="match status" value="1"/>
</dbReference>
<dbReference type="InterPro" id="IPR018376">
    <property type="entry name" value="Enoyl-CoA_hyd/isom_CS"/>
</dbReference>
<dbReference type="InterPro" id="IPR001753">
    <property type="entry name" value="Enoyl-CoA_hydra/iso"/>
</dbReference>
<dbReference type="eggNOG" id="COG1024">
    <property type="taxonomic scope" value="Bacteria"/>
</dbReference>
<dbReference type="PANTHER" id="PTHR43149">
    <property type="entry name" value="ENOYL-COA HYDRATASE"/>
    <property type="match status" value="1"/>
</dbReference>
<proteinExistence type="inferred from homology"/>
<protein>
    <submittedName>
        <fullName evidence="3">Enoyl-CoA hydratase/isomerase</fullName>
    </submittedName>
</protein>
<dbReference type="RefSeq" id="WP_015798009.1">
    <property type="nucleotide sequence ID" value="NC_013124.1"/>
</dbReference>
<dbReference type="Proteomes" id="UP000000771">
    <property type="component" value="Chromosome"/>
</dbReference>
<dbReference type="OrthoDB" id="341912at2"/>
<evidence type="ECO:0000256" key="2">
    <source>
        <dbReference type="RuleBase" id="RU003707"/>
    </source>
</evidence>
<dbReference type="EMBL" id="CP001631">
    <property type="protein sequence ID" value="ACU53514.1"/>
    <property type="molecule type" value="Genomic_DNA"/>
</dbReference>
<dbReference type="InterPro" id="IPR045002">
    <property type="entry name" value="Ech1-like"/>
</dbReference>
<comment type="similarity">
    <text evidence="1 2">Belongs to the enoyl-CoA hydratase/isomerase family.</text>
</comment>
<name>C7M3C0_ACIFD</name>
<reference evidence="3 4" key="1">
    <citation type="journal article" date="2009" name="Stand. Genomic Sci.">
        <title>Complete genome sequence of Acidimicrobium ferrooxidans type strain (ICP).</title>
        <authorList>
            <person name="Clum A."/>
            <person name="Nolan M."/>
            <person name="Lang E."/>
            <person name="Glavina Del Rio T."/>
            <person name="Tice H."/>
            <person name="Copeland A."/>
            <person name="Cheng J.F."/>
            <person name="Lucas S."/>
            <person name="Chen F."/>
            <person name="Bruce D."/>
            <person name="Goodwin L."/>
            <person name="Pitluck S."/>
            <person name="Ivanova N."/>
            <person name="Mavrommatis K."/>
            <person name="Mikhailova N."/>
            <person name="Pati A."/>
            <person name="Chen A."/>
            <person name="Palaniappan K."/>
            <person name="Goker M."/>
            <person name="Spring S."/>
            <person name="Land M."/>
            <person name="Hauser L."/>
            <person name="Chang Y.J."/>
            <person name="Jeffries C.C."/>
            <person name="Chain P."/>
            <person name="Bristow J."/>
            <person name="Eisen J.A."/>
            <person name="Markowitz V."/>
            <person name="Hugenholtz P."/>
            <person name="Kyrpides N.C."/>
            <person name="Klenk H.P."/>
            <person name="Lapidus A."/>
        </authorList>
    </citation>
    <scope>NUCLEOTIDE SEQUENCE [LARGE SCALE GENOMIC DNA]</scope>
    <source>
        <strain evidence="4">DSM 10331 / JCM 15462 / NBRC 103882 / ICP</strain>
    </source>
</reference>
<keyword evidence="3" id="KW-0413">Isomerase</keyword>
<dbReference type="PANTHER" id="PTHR43149:SF1">
    <property type="entry name" value="DELTA(3,5)-DELTA(2,4)-DIENOYL-COA ISOMERASE, MITOCHONDRIAL"/>
    <property type="match status" value="1"/>
</dbReference>
<evidence type="ECO:0000313" key="3">
    <source>
        <dbReference type="EMBL" id="ACU53514.1"/>
    </source>
</evidence>
<keyword evidence="4" id="KW-1185">Reference proteome</keyword>
<dbReference type="Pfam" id="PF00378">
    <property type="entry name" value="ECH_1"/>
    <property type="match status" value="1"/>
</dbReference>
<sequence length="246" mass="25409">MLTMETSGPLRTITIANPTKANALGMEDFGDLADLLAEIGSDAAAACVVVRGSGKHFSAGIDLDLLRGLGATPSPETIGMLQRGFLALATLEIPTIAAIDGACIGAGLELALACDVRIGTRWVRCSLPEVRFGIVADLGGLSLLPEVVGTHRALALALGAGELDANEARAYGILDDVVADDAELARRVDAVAAQFLAAPTEAQRATKRLVIAARRTRMEAELAQAALANVQLMRARSSSSEPPTGA</sequence>
<dbReference type="Gene3D" id="3.90.226.10">
    <property type="entry name" value="2-enoyl-CoA Hydratase, Chain A, domain 1"/>
    <property type="match status" value="1"/>
</dbReference>
<gene>
    <name evidence="3" type="ordered locus">Afer_0560</name>
</gene>
<dbReference type="InterPro" id="IPR029045">
    <property type="entry name" value="ClpP/crotonase-like_dom_sf"/>
</dbReference>
<dbReference type="KEGG" id="afo:Afer_0560"/>
<organism evidence="3 4">
    <name type="scientific">Acidimicrobium ferrooxidans (strain DSM 10331 / JCM 15462 / NBRC 103882 / ICP)</name>
    <dbReference type="NCBI Taxonomy" id="525909"/>
    <lineage>
        <taxon>Bacteria</taxon>
        <taxon>Bacillati</taxon>
        <taxon>Actinomycetota</taxon>
        <taxon>Acidimicrobiia</taxon>
        <taxon>Acidimicrobiales</taxon>
        <taxon>Acidimicrobiaceae</taxon>
        <taxon>Acidimicrobium</taxon>
    </lineage>
</organism>
<evidence type="ECO:0000313" key="4">
    <source>
        <dbReference type="Proteomes" id="UP000000771"/>
    </source>
</evidence>
<dbReference type="CDD" id="cd06558">
    <property type="entry name" value="crotonase-like"/>
    <property type="match status" value="1"/>
</dbReference>
<accession>C7M3C0</accession>
<dbReference type="HOGENOM" id="CLU_009834_7_0_11"/>
<dbReference type="PROSITE" id="PS00166">
    <property type="entry name" value="ENOYL_COA_HYDRATASE"/>
    <property type="match status" value="1"/>
</dbReference>
<dbReference type="AlphaFoldDB" id="C7M3C0"/>
<evidence type="ECO:0000256" key="1">
    <source>
        <dbReference type="ARBA" id="ARBA00005254"/>
    </source>
</evidence>
<dbReference type="STRING" id="525909.Afer_0560"/>